<proteinExistence type="predicted"/>
<gene>
    <name evidence="1" type="ORF">K4A83_13120</name>
</gene>
<dbReference type="RefSeq" id="WP_265265040.1">
    <property type="nucleotide sequence ID" value="NZ_JAIHOM010000060.1"/>
</dbReference>
<dbReference type="InterPro" id="IPR005269">
    <property type="entry name" value="LOG"/>
</dbReference>
<dbReference type="SUPFAM" id="SSF102405">
    <property type="entry name" value="MCP/YpsA-like"/>
    <property type="match status" value="1"/>
</dbReference>
<dbReference type="InterPro" id="IPR031100">
    <property type="entry name" value="LOG_fam"/>
</dbReference>
<evidence type="ECO:0000313" key="2">
    <source>
        <dbReference type="Proteomes" id="UP001526426"/>
    </source>
</evidence>
<protein>
    <submittedName>
        <fullName evidence="1">TIGR00730 family Rossman fold protein</fullName>
    </submittedName>
</protein>
<dbReference type="PANTHER" id="PTHR43393:SF2">
    <property type="entry name" value="CYTOKININ RIBOSIDE 5'-MONOPHOSPHATE PHOSPHORIBOHYDROLASE"/>
    <property type="match status" value="1"/>
</dbReference>
<dbReference type="Proteomes" id="UP001526426">
    <property type="component" value="Unassembled WGS sequence"/>
</dbReference>
<keyword evidence="2" id="KW-1185">Reference proteome</keyword>
<reference evidence="1 2" key="1">
    <citation type="submission" date="2021-08" db="EMBL/GenBank/DDBJ databases">
        <title>Draft genome sequence of Spirulina subsalsa with high tolerance to salinity and hype-accumulation of phycocyanin.</title>
        <authorList>
            <person name="Pei H."/>
            <person name="Jiang L."/>
        </authorList>
    </citation>
    <scope>NUCLEOTIDE SEQUENCE [LARGE SCALE GENOMIC DNA]</scope>
    <source>
        <strain evidence="1 2">FACHB-351</strain>
    </source>
</reference>
<sequence length="356" mass="40068">MAVSPSSYSDSESFAAALHDLANRLPDLKHGKYIQRALTVLMRLTGEEVDRLDWKILSAAMQDLEGGFQVFYPYRHIRKVSVFGSARTPVDKPIYRMAVDFSRRMTEQGFMVITGAGEGIMAAGNEGAGRENSFGLNINLPFEQGSNRYIEDDPKLVQFKYFFTRKLFFLRESDAIALFPGGFGTLDEAFESLTLSQTGKYGPAPIVFIDNPGGDYWQSLDRHIRDHLITNGLVSPNDPSIYTITDDLDQACAAISNFYRVYHSSRYVNHLFVMRLNSELSDETVEQLNEEYGDLLVKGRIEKSAALPAEQGDETVNLPRLVFEFNQKSAARLGQMIRQINELGALLPESDHPERK</sequence>
<dbReference type="PANTHER" id="PTHR43393">
    <property type="entry name" value="CYTOKININ RIBOSIDE 5'-MONOPHOSPHATE PHOSPHORIBOHYDROLASE"/>
    <property type="match status" value="1"/>
</dbReference>
<dbReference type="Pfam" id="PF03641">
    <property type="entry name" value="Lysine_decarbox"/>
    <property type="match status" value="1"/>
</dbReference>
<name>A0ABT3L6R8_9CYAN</name>
<dbReference type="EMBL" id="JAIHOM010000060">
    <property type="protein sequence ID" value="MCW6037203.1"/>
    <property type="molecule type" value="Genomic_DNA"/>
</dbReference>
<dbReference type="Gene3D" id="3.40.50.450">
    <property type="match status" value="1"/>
</dbReference>
<evidence type="ECO:0000313" key="1">
    <source>
        <dbReference type="EMBL" id="MCW6037203.1"/>
    </source>
</evidence>
<dbReference type="NCBIfam" id="TIGR00730">
    <property type="entry name" value="Rossman fold protein, TIGR00730 family"/>
    <property type="match status" value="1"/>
</dbReference>
<organism evidence="1 2">
    <name type="scientific">Spirulina subsalsa FACHB-351</name>
    <dbReference type="NCBI Taxonomy" id="234711"/>
    <lineage>
        <taxon>Bacteria</taxon>
        <taxon>Bacillati</taxon>
        <taxon>Cyanobacteriota</taxon>
        <taxon>Cyanophyceae</taxon>
        <taxon>Spirulinales</taxon>
        <taxon>Spirulinaceae</taxon>
        <taxon>Spirulina</taxon>
    </lineage>
</organism>
<dbReference type="InterPro" id="IPR052341">
    <property type="entry name" value="LOG_family_nucleotidases"/>
</dbReference>
<comment type="caution">
    <text evidence="1">The sequence shown here is derived from an EMBL/GenBank/DDBJ whole genome shotgun (WGS) entry which is preliminary data.</text>
</comment>
<accession>A0ABT3L6R8</accession>